<feature type="region of interest" description="Disordered" evidence="1">
    <location>
        <begin position="97"/>
        <end position="121"/>
    </location>
</feature>
<name>A0ABV6J7Q4_9BACL</name>
<keyword evidence="5" id="KW-1185">Reference proteome</keyword>
<evidence type="ECO:0000313" key="5">
    <source>
        <dbReference type="Proteomes" id="UP001589818"/>
    </source>
</evidence>
<feature type="domain" description="Zinc-ribbon" evidence="3">
    <location>
        <begin position="131"/>
        <end position="152"/>
    </location>
</feature>
<comment type="caution">
    <text evidence="4">The sequence shown here is derived from an EMBL/GenBank/DDBJ whole genome shotgun (WGS) entry which is preliminary data.</text>
</comment>
<reference evidence="4 5" key="1">
    <citation type="submission" date="2024-09" db="EMBL/GenBank/DDBJ databases">
        <authorList>
            <person name="Sun Q."/>
            <person name="Mori K."/>
        </authorList>
    </citation>
    <scope>NUCLEOTIDE SEQUENCE [LARGE SCALE GENOMIC DNA]</scope>
    <source>
        <strain evidence="4 5">CCM 4839</strain>
    </source>
</reference>
<protein>
    <submittedName>
        <fullName evidence="4">Zinc ribbon domain-containing protein</fullName>
    </submittedName>
</protein>
<keyword evidence="2" id="KW-1133">Transmembrane helix</keyword>
<keyword evidence="2" id="KW-0472">Membrane</keyword>
<keyword evidence="2" id="KW-0812">Transmembrane</keyword>
<dbReference type="Proteomes" id="UP001589818">
    <property type="component" value="Unassembled WGS sequence"/>
</dbReference>
<evidence type="ECO:0000259" key="3">
    <source>
        <dbReference type="Pfam" id="PF13240"/>
    </source>
</evidence>
<feature type="transmembrane region" description="Helical" evidence="2">
    <location>
        <begin position="12"/>
        <end position="35"/>
    </location>
</feature>
<evidence type="ECO:0000256" key="1">
    <source>
        <dbReference type="SAM" id="MobiDB-lite"/>
    </source>
</evidence>
<sequence length="153" mass="16559">MRSIKPGRGPSAMGAAGSVFAIIFGIIWTVIAFNITKDAPFPLISVVFPLFGIAFIGMGIVQAVYHYKNATSRNRMSLLDIVDEKEEPDPLNLRFGSGGSMSDSIDPNDVDSVQNGNRARGQRTRKYAGNYCPFCGDKVEANFAFCPGCGKEI</sequence>
<dbReference type="Pfam" id="PF13240">
    <property type="entry name" value="Zn_Ribbon_1"/>
    <property type="match status" value="1"/>
</dbReference>
<proteinExistence type="predicted"/>
<dbReference type="InterPro" id="IPR026870">
    <property type="entry name" value="Zinc_ribbon_dom"/>
</dbReference>
<dbReference type="EMBL" id="JBHLVF010000013">
    <property type="protein sequence ID" value="MFC0391866.1"/>
    <property type="molecule type" value="Genomic_DNA"/>
</dbReference>
<feature type="transmembrane region" description="Helical" evidence="2">
    <location>
        <begin position="41"/>
        <end position="65"/>
    </location>
</feature>
<evidence type="ECO:0000256" key="2">
    <source>
        <dbReference type="SAM" id="Phobius"/>
    </source>
</evidence>
<accession>A0ABV6J7Q4</accession>
<organism evidence="4 5">
    <name type="scientific">Paenibacillus mendelii</name>
    <dbReference type="NCBI Taxonomy" id="206163"/>
    <lineage>
        <taxon>Bacteria</taxon>
        <taxon>Bacillati</taxon>
        <taxon>Bacillota</taxon>
        <taxon>Bacilli</taxon>
        <taxon>Bacillales</taxon>
        <taxon>Paenibacillaceae</taxon>
        <taxon>Paenibacillus</taxon>
    </lineage>
</organism>
<dbReference type="RefSeq" id="WP_204820230.1">
    <property type="nucleotide sequence ID" value="NZ_JANHOF010000007.1"/>
</dbReference>
<gene>
    <name evidence="4" type="ORF">ACFFJ8_10895</name>
</gene>
<evidence type="ECO:0000313" key="4">
    <source>
        <dbReference type="EMBL" id="MFC0391866.1"/>
    </source>
</evidence>
<feature type="compositionally biased region" description="Polar residues" evidence="1">
    <location>
        <begin position="100"/>
        <end position="117"/>
    </location>
</feature>